<protein>
    <submittedName>
        <fullName evidence="2">Uncharacterized protein</fullName>
    </submittedName>
</protein>
<organism evidence="2 3">
    <name type="scientific">Sporisorium graminicola</name>
    <dbReference type="NCBI Taxonomy" id="280036"/>
    <lineage>
        <taxon>Eukaryota</taxon>
        <taxon>Fungi</taxon>
        <taxon>Dikarya</taxon>
        <taxon>Basidiomycota</taxon>
        <taxon>Ustilaginomycotina</taxon>
        <taxon>Ustilaginomycetes</taxon>
        <taxon>Ustilaginales</taxon>
        <taxon>Ustilaginaceae</taxon>
        <taxon>Sporisorium</taxon>
    </lineage>
</organism>
<evidence type="ECO:0000256" key="1">
    <source>
        <dbReference type="SAM" id="MobiDB-lite"/>
    </source>
</evidence>
<dbReference type="Proteomes" id="UP000306050">
    <property type="component" value="Chromosome SGRAM_10"/>
</dbReference>
<feature type="region of interest" description="Disordered" evidence="1">
    <location>
        <begin position="66"/>
        <end position="100"/>
    </location>
</feature>
<sequence>MVSPAQEQQIAHSVERFLSSDAAPLSDYDRVVSRLLHDRLSSYFDASQWPVQRLLDCLKTLYEPVSQADTTPDTEPTTPPLSSTCVIAHPPAQHQSPRSSRAKSCVSGLRQLKCWPDLIAHHNFIWNVIDKTRIFKPNVEIFASSILDESIWKQLVAHIPELEDAAGRPTQFVSALASAYSHLHTSTASFDSEHDCLALVLVHAVVSLPVSPRTAEVADSNDHFASQFGRTYRGDAHRRFLDFVSQLDHDYDQLDKTDRKPYYRGTPIVQSSGTGKTRMVLECRHLTPLLYVCFRSNDAVANAKAGFPFPDNGVVPFFTKAHQSHPGLCNLHVACFLGAWFQQLAQKLDECPTDQDKLCRLLDLNRLDQSYGENKQRLELFADICEQAKLLIGRAPGNLLKEKQYQEIFQHYIYPPYTYLQQQVSRISLHMQSLRHQTGSATRAPPVIVAVDECVEMNVVGENGGNNPLNSLRRAWCYLSDVQARQRDTTFWLVLMSTSSSAADLVEHIDAQTSIRSKDAVPLPTFVGVGFDTLVTEQQSLCRASEAFMKEHIITYGRPLWSSLEKRGFWDFVKDKLTGGKAFSIEDAAHCFSILASRLALSLVPTYSSSSPLFAKQKVFMDMAVDRHMRIVNHITDEAAMYIHSPSEPVLAIAASLCMLSSPFQGELSIIKDSSQPIGDRYGPILENFWRQCLLDPVISSLKGTYGELASRLALMVACDAAKRQRINDLEPGHTGSLDLAASIISQAVPLETVLAGLADLDQGHFAQLRQRIRNVYDGGWRKGLFAMSRQGGVTDETPPAYIHFTHFDVLPNEIMEITPEYLWYCWKRGVALQMAHDQHGIDGIIPVFMGRLDQPFAEADANDSVDGDSGASRLEKHAARYMTYVAWEAKNQAAPQTTECDPFKAAKLAGPRLLRPSVTPSEQEPLTQRALINVLLDLGTKSSFSNAPRGLRPRLQPITGQDCPRLSIRGVLDKHAYPCLDFFQIRPIFLKILTADLTSHGHGHLNTVLNPVWNQQVQPSLPSVSGAFTDQEQRQTSEITMDLD</sequence>
<name>A0A4V6EUI5_9BASI</name>
<evidence type="ECO:0000313" key="2">
    <source>
        <dbReference type="EMBL" id="TKY89789.1"/>
    </source>
</evidence>
<keyword evidence="3" id="KW-1185">Reference proteome</keyword>
<gene>
    <name evidence="2" type="ORF">EX895_001086</name>
</gene>
<feature type="region of interest" description="Disordered" evidence="1">
    <location>
        <begin position="1024"/>
        <end position="1045"/>
    </location>
</feature>
<accession>A0A4V6EUI5</accession>
<evidence type="ECO:0000313" key="3">
    <source>
        <dbReference type="Proteomes" id="UP000306050"/>
    </source>
</evidence>
<dbReference type="PANTHER" id="PTHR33266">
    <property type="entry name" value="CHROMOSOME 15, WHOLE GENOME SHOTGUN SEQUENCE"/>
    <property type="match status" value="1"/>
</dbReference>
<dbReference type="EMBL" id="SRRM01000003">
    <property type="protein sequence ID" value="TKY89789.1"/>
    <property type="molecule type" value="Genomic_DNA"/>
</dbReference>
<dbReference type="PANTHER" id="PTHR33266:SF1">
    <property type="entry name" value="F-BOX DOMAIN-CONTAINING PROTEIN"/>
    <property type="match status" value="1"/>
</dbReference>
<dbReference type="RefSeq" id="XP_029741774.1">
    <property type="nucleotide sequence ID" value="XM_029881686.1"/>
</dbReference>
<reference evidence="2 3" key="1">
    <citation type="submission" date="2019-05" db="EMBL/GenBank/DDBJ databases">
        <title>Sporisorium graminicola CBS 10092 draft sequencing and annotation.</title>
        <authorList>
            <person name="Solano-Gonzalez S."/>
            <person name="Caddick M.X."/>
            <person name="Darby A."/>
        </authorList>
    </citation>
    <scope>NUCLEOTIDE SEQUENCE [LARGE SCALE GENOMIC DNA]</scope>
    <source>
        <strain evidence="2 3">CBS 10092</strain>
    </source>
</reference>
<comment type="caution">
    <text evidence="2">The sequence shown here is derived from an EMBL/GenBank/DDBJ whole genome shotgun (WGS) entry which is preliminary data.</text>
</comment>
<dbReference type="KEGG" id="sgra:EX895_001086"/>
<dbReference type="OrthoDB" id="2556301at2759"/>
<proteinExistence type="predicted"/>
<dbReference type="AlphaFoldDB" id="A0A4V6EUI5"/>
<dbReference type="GeneID" id="40723981"/>